<keyword evidence="1" id="KW-0812">Transmembrane</keyword>
<dbReference type="STRING" id="995034.SAMN05216219_2331"/>
<evidence type="ECO:0000256" key="1">
    <source>
        <dbReference type="SAM" id="Phobius"/>
    </source>
</evidence>
<dbReference type="RefSeq" id="WP_090711611.1">
    <property type="nucleotide sequence ID" value="NZ_FOVM01000006.1"/>
</dbReference>
<sequence length="81" mass="8740">MSSPQPSRREILKPIELLVFAAVAGTFAGLIVLMSTRDITLALIFFGVAFIVTLVGIAMFALSVKPGDLEKKDIHEQDSGH</sequence>
<organism evidence="2 3">
    <name type="scientific">Mycetocola miduiensis</name>
    <dbReference type="NCBI Taxonomy" id="995034"/>
    <lineage>
        <taxon>Bacteria</taxon>
        <taxon>Bacillati</taxon>
        <taxon>Actinomycetota</taxon>
        <taxon>Actinomycetes</taxon>
        <taxon>Micrococcales</taxon>
        <taxon>Microbacteriaceae</taxon>
        <taxon>Mycetocola</taxon>
    </lineage>
</organism>
<keyword evidence="1" id="KW-0472">Membrane</keyword>
<dbReference type="EMBL" id="FOVM01000006">
    <property type="protein sequence ID" value="SFN84398.1"/>
    <property type="molecule type" value="Genomic_DNA"/>
</dbReference>
<reference evidence="3" key="1">
    <citation type="submission" date="2016-10" db="EMBL/GenBank/DDBJ databases">
        <authorList>
            <person name="Varghese N."/>
            <person name="Submissions S."/>
        </authorList>
    </citation>
    <scope>NUCLEOTIDE SEQUENCE [LARGE SCALE GENOMIC DNA]</scope>
    <source>
        <strain evidence="3">CGMCC 1.11101</strain>
    </source>
</reference>
<gene>
    <name evidence="2" type="ORF">SAMN05216219_2331</name>
</gene>
<dbReference type="AlphaFoldDB" id="A0A1I5CBM5"/>
<evidence type="ECO:0000313" key="2">
    <source>
        <dbReference type="EMBL" id="SFN84398.1"/>
    </source>
</evidence>
<feature type="transmembrane region" description="Helical" evidence="1">
    <location>
        <begin position="39"/>
        <end position="62"/>
    </location>
</feature>
<proteinExistence type="predicted"/>
<dbReference type="Proteomes" id="UP000198867">
    <property type="component" value="Unassembled WGS sequence"/>
</dbReference>
<keyword evidence="3" id="KW-1185">Reference proteome</keyword>
<protein>
    <submittedName>
        <fullName evidence="2">Uncharacterized protein</fullName>
    </submittedName>
</protein>
<feature type="transmembrane region" description="Helical" evidence="1">
    <location>
        <begin position="12"/>
        <end position="33"/>
    </location>
</feature>
<name>A0A1I5CBM5_9MICO</name>
<keyword evidence="1" id="KW-1133">Transmembrane helix</keyword>
<dbReference type="OrthoDB" id="5081451at2"/>
<accession>A0A1I5CBM5</accession>
<evidence type="ECO:0000313" key="3">
    <source>
        <dbReference type="Proteomes" id="UP000198867"/>
    </source>
</evidence>